<accession>A0ABP1PYN2</accession>
<keyword evidence="2" id="KW-1185">Reference proteome</keyword>
<dbReference type="EMBL" id="CAXLJM020000016">
    <property type="protein sequence ID" value="CAL8082863.1"/>
    <property type="molecule type" value="Genomic_DNA"/>
</dbReference>
<evidence type="ECO:0000313" key="2">
    <source>
        <dbReference type="Proteomes" id="UP001642540"/>
    </source>
</evidence>
<proteinExistence type="predicted"/>
<organism evidence="1 2">
    <name type="scientific">Orchesella dallaii</name>
    <dbReference type="NCBI Taxonomy" id="48710"/>
    <lineage>
        <taxon>Eukaryota</taxon>
        <taxon>Metazoa</taxon>
        <taxon>Ecdysozoa</taxon>
        <taxon>Arthropoda</taxon>
        <taxon>Hexapoda</taxon>
        <taxon>Collembola</taxon>
        <taxon>Entomobryomorpha</taxon>
        <taxon>Entomobryoidea</taxon>
        <taxon>Orchesellidae</taxon>
        <taxon>Orchesellinae</taxon>
        <taxon>Orchesella</taxon>
    </lineage>
</organism>
<dbReference type="Proteomes" id="UP001642540">
    <property type="component" value="Unassembled WGS sequence"/>
</dbReference>
<comment type="caution">
    <text evidence="1">The sequence shown here is derived from an EMBL/GenBank/DDBJ whole genome shotgun (WGS) entry which is preliminary data.</text>
</comment>
<gene>
    <name evidence="1" type="ORF">ODALV1_LOCUS5334</name>
</gene>
<sequence>MRPILSGVSRAILDRQTIATGFSSPARSAHIWALNNQINGKVINGLRDRQNVQLLRHK</sequence>
<evidence type="ECO:0000313" key="1">
    <source>
        <dbReference type="EMBL" id="CAL8082863.1"/>
    </source>
</evidence>
<protein>
    <submittedName>
        <fullName evidence="1">Uncharacterized protein</fullName>
    </submittedName>
</protein>
<reference evidence="1 2" key="1">
    <citation type="submission" date="2024-08" db="EMBL/GenBank/DDBJ databases">
        <authorList>
            <person name="Cucini C."/>
            <person name="Frati F."/>
        </authorList>
    </citation>
    <scope>NUCLEOTIDE SEQUENCE [LARGE SCALE GENOMIC DNA]</scope>
</reference>
<name>A0ABP1PYN2_9HEXA</name>